<dbReference type="Proteomes" id="UP000010445">
    <property type="component" value="Unassembled WGS sequence"/>
</dbReference>
<keyword evidence="2" id="KW-1185">Reference proteome</keyword>
<comment type="caution">
    <text evidence="1">The sequence shown here is derived from an EMBL/GenBank/DDBJ whole genome shotgun (WGS) entry which is preliminary data.</text>
</comment>
<gene>
    <name evidence="1" type="ORF">HMPREF9997_01697</name>
</gene>
<protein>
    <submittedName>
        <fullName evidence="1">Uncharacterized protein</fullName>
    </submittedName>
</protein>
<evidence type="ECO:0000313" key="1">
    <source>
        <dbReference type="EMBL" id="EKX89794.1"/>
    </source>
</evidence>
<organism evidence="1 2">
    <name type="scientific">Corynebacterium durum F0235</name>
    <dbReference type="NCBI Taxonomy" id="1035195"/>
    <lineage>
        <taxon>Bacteria</taxon>
        <taxon>Bacillati</taxon>
        <taxon>Actinomycetota</taxon>
        <taxon>Actinomycetes</taxon>
        <taxon>Mycobacteriales</taxon>
        <taxon>Corynebacteriaceae</taxon>
        <taxon>Corynebacterium</taxon>
    </lineage>
</organism>
<dbReference type="PATRIC" id="fig|1035195.3.peg.1533"/>
<name>L1MFS9_9CORY</name>
<evidence type="ECO:0000313" key="2">
    <source>
        <dbReference type="Proteomes" id="UP000010445"/>
    </source>
</evidence>
<dbReference type="EMBL" id="AMEM01000022">
    <property type="protein sequence ID" value="EKX89794.1"/>
    <property type="molecule type" value="Genomic_DNA"/>
</dbReference>
<proteinExistence type="predicted"/>
<accession>L1MFS9</accession>
<sequence>MSHQRKPKVLIETFGFCLSSIIDNGLMTGLFSAIRWTVSL</sequence>
<dbReference type="HOGENOM" id="CLU_3288129_0_0_11"/>
<reference evidence="1 2" key="1">
    <citation type="submission" date="2012-05" db="EMBL/GenBank/DDBJ databases">
        <authorList>
            <person name="Weinstock G."/>
            <person name="Sodergren E."/>
            <person name="Lobos E.A."/>
            <person name="Fulton L."/>
            <person name="Fulton R."/>
            <person name="Courtney L."/>
            <person name="Fronick C."/>
            <person name="O'Laughlin M."/>
            <person name="Godfrey J."/>
            <person name="Wilson R.M."/>
            <person name="Miner T."/>
            <person name="Farmer C."/>
            <person name="Delehaunty K."/>
            <person name="Cordes M."/>
            <person name="Minx P."/>
            <person name="Tomlinson C."/>
            <person name="Chen J."/>
            <person name="Wollam A."/>
            <person name="Pepin K.H."/>
            <person name="Bhonagiri V."/>
            <person name="Zhang X."/>
            <person name="Suruliraj S."/>
            <person name="Warren W."/>
            <person name="Mitreva M."/>
            <person name="Mardis E.R."/>
            <person name="Wilson R.K."/>
        </authorList>
    </citation>
    <scope>NUCLEOTIDE SEQUENCE [LARGE SCALE GENOMIC DNA]</scope>
    <source>
        <strain evidence="1 2">F0235</strain>
    </source>
</reference>
<dbReference type="AlphaFoldDB" id="L1MFS9"/>